<dbReference type="Proteomes" id="UP000294933">
    <property type="component" value="Unassembled WGS sequence"/>
</dbReference>
<dbReference type="InterPro" id="IPR027417">
    <property type="entry name" value="P-loop_NTPase"/>
</dbReference>
<dbReference type="PROSITE" id="PS51421">
    <property type="entry name" value="RAS"/>
    <property type="match status" value="1"/>
</dbReference>
<keyword evidence="3" id="KW-1185">Reference proteome</keyword>
<dbReference type="EMBL" id="ML170190">
    <property type="protein sequence ID" value="TDL20210.1"/>
    <property type="molecule type" value="Genomic_DNA"/>
</dbReference>
<dbReference type="Gene3D" id="3.40.50.300">
    <property type="entry name" value="P-loop containing nucleotide triphosphate hydrolases"/>
    <property type="match status" value="1"/>
</dbReference>
<dbReference type="GO" id="GO:0005525">
    <property type="term" value="F:GTP binding"/>
    <property type="evidence" value="ECO:0007669"/>
    <property type="project" value="InterPro"/>
</dbReference>
<dbReference type="InterPro" id="IPR050209">
    <property type="entry name" value="Rab_GTPases_membrane_traffic"/>
</dbReference>
<dbReference type="PROSITE" id="PS51419">
    <property type="entry name" value="RAB"/>
    <property type="match status" value="1"/>
</dbReference>
<dbReference type="InterPro" id="IPR005225">
    <property type="entry name" value="Small_GTP-bd"/>
</dbReference>
<dbReference type="OrthoDB" id="9989112at2759"/>
<accession>A0A4Y7Q092</accession>
<dbReference type="VEuPathDB" id="FungiDB:BD410DRAFT_791316"/>
<reference evidence="2 3" key="1">
    <citation type="submission" date="2018-06" db="EMBL/GenBank/DDBJ databases">
        <title>A transcriptomic atlas of mushroom development highlights an independent origin of complex multicellularity.</title>
        <authorList>
            <consortium name="DOE Joint Genome Institute"/>
            <person name="Krizsan K."/>
            <person name="Almasi E."/>
            <person name="Merenyi Z."/>
            <person name="Sahu N."/>
            <person name="Viragh M."/>
            <person name="Koszo T."/>
            <person name="Mondo S."/>
            <person name="Kiss B."/>
            <person name="Balint B."/>
            <person name="Kues U."/>
            <person name="Barry K."/>
            <person name="Hegedus J.C."/>
            <person name="Henrissat B."/>
            <person name="Johnson J."/>
            <person name="Lipzen A."/>
            <person name="Ohm R."/>
            <person name="Nagy I."/>
            <person name="Pangilinan J."/>
            <person name="Yan J."/>
            <person name="Xiong Y."/>
            <person name="Grigoriev I.V."/>
            <person name="Hibbett D.S."/>
            <person name="Nagy L.G."/>
        </authorList>
    </citation>
    <scope>NUCLEOTIDE SEQUENCE [LARGE SCALE GENOMIC DNA]</scope>
    <source>
        <strain evidence="2 3">SZMC22713</strain>
    </source>
</reference>
<dbReference type="PRINTS" id="PR00449">
    <property type="entry name" value="RASTRNSFRMNG"/>
</dbReference>
<dbReference type="SMART" id="SM00173">
    <property type="entry name" value="RAS"/>
    <property type="match status" value="1"/>
</dbReference>
<evidence type="ECO:0000313" key="2">
    <source>
        <dbReference type="EMBL" id="TDL20210.1"/>
    </source>
</evidence>
<protein>
    <submittedName>
        <fullName evidence="2">Ras-domain-containing protein</fullName>
    </submittedName>
</protein>
<dbReference type="PANTHER" id="PTHR47979">
    <property type="entry name" value="DRAB11-RELATED"/>
    <property type="match status" value="1"/>
</dbReference>
<sequence>MHSAYYRGAVGALLVYDITKRVTYTNVQRWLKELRDHADSNIVISLVGNKSDLNQLREVSTEEAQGLAAENGLSFMETSALDASNLDNALQGILSDVYRIKSSKSFEQSSDPINPGGKETIQVSQSQEPFKTIGCC</sequence>
<name>A0A4Y7Q092_9AGAM</name>
<comment type="similarity">
    <text evidence="1">Belongs to the small GTPase superfamily. Rab family.</text>
</comment>
<dbReference type="NCBIfam" id="TIGR00231">
    <property type="entry name" value="small_GTP"/>
    <property type="match status" value="1"/>
</dbReference>
<dbReference type="GO" id="GO:0003924">
    <property type="term" value="F:GTPase activity"/>
    <property type="evidence" value="ECO:0007669"/>
    <property type="project" value="InterPro"/>
</dbReference>
<organism evidence="2 3">
    <name type="scientific">Rickenella mellea</name>
    <dbReference type="NCBI Taxonomy" id="50990"/>
    <lineage>
        <taxon>Eukaryota</taxon>
        <taxon>Fungi</taxon>
        <taxon>Dikarya</taxon>
        <taxon>Basidiomycota</taxon>
        <taxon>Agaricomycotina</taxon>
        <taxon>Agaricomycetes</taxon>
        <taxon>Hymenochaetales</taxon>
        <taxon>Rickenellaceae</taxon>
        <taxon>Rickenella</taxon>
    </lineage>
</organism>
<dbReference type="SUPFAM" id="SSF52540">
    <property type="entry name" value="P-loop containing nucleoside triphosphate hydrolases"/>
    <property type="match status" value="1"/>
</dbReference>
<dbReference type="STRING" id="50990.A0A4Y7Q092"/>
<dbReference type="SMART" id="SM00175">
    <property type="entry name" value="RAB"/>
    <property type="match status" value="1"/>
</dbReference>
<dbReference type="Pfam" id="PF00071">
    <property type="entry name" value="Ras"/>
    <property type="match status" value="1"/>
</dbReference>
<evidence type="ECO:0000256" key="1">
    <source>
        <dbReference type="ARBA" id="ARBA00006270"/>
    </source>
</evidence>
<dbReference type="AlphaFoldDB" id="A0A4Y7Q092"/>
<dbReference type="InterPro" id="IPR001806">
    <property type="entry name" value="Small_GTPase"/>
</dbReference>
<proteinExistence type="inferred from homology"/>
<dbReference type="FunFam" id="3.40.50.300:FF:001447">
    <property type="entry name" value="Ras-related protein Rab-1B"/>
    <property type="match status" value="1"/>
</dbReference>
<evidence type="ECO:0000313" key="3">
    <source>
        <dbReference type="Proteomes" id="UP000294933"/>
    </source>
</evidence>
<gene>
    <name evidence="2" type="ORF">BD410DRAFT_791316</name>
</gene>